<feature type="coiled-coil region" evidence="1">
    <location>
        <begin position="81"/>
        <end position="129"/>
    </location>
</feature>
<keyword evidence="1" id="KW-0175">Coiled coil</keyword>
<feature type="region of interest" description="Disordered" evidence="2">
    <location>
        <begin position="1"/>
        <end position="35"/>
    </location>
</feature>
<gene>
    <name evidence="4" type="primary">LOC118424291</name>
</gene>
<organism evidence="3 4">
    <name type="scientific">Branchiostoma floridae</name>
    <name type="common">Florida lancelet</name>
    <name type="synonym">Amphioxus</name>
    <dbReference type="NCBI Taxonomy" id="7739"/>
    <lineage>
        <taxon>Eukaryota</taxon>
        <taxon>Metazoa</taxon>
        <taxon>Chordata</taxon>
        <taxon>Cephalochordata</taxon>
        <taxon>Leptocardii</taxon>
        <taxon>Amphioxiformes</taxon>
        <taxon>Branchiostomatidae</taxon>
        <taxon>Branchiostoma</taxon>
    </lineage>
</organism>
<accession>A0A9J7LUW3</accession>
<evidence type="ECO:0000313" key="4">
    <source>
        <dbReference type="RefSeq" id="XP_035688733.1"/>
    </source>
</evidence>
<reference evidence="3" key="1">
    <citation type="journal article" date="2020" name="Nat. Ecol. Evol.">
        <title>Deeply conserved synteny resolves early events in vertebrate evolution.</title>
        <authorList>
            <person name="Simakov O."/>
            <person name="Marletaz F."/>
            <person name="Yue J.X."/>
            <person name="O'Connell B."/>
            <person name="Jenkins J."/>
            <person name="Brandt A."/>
            <person name="Calef R."/>
            <person name="Tung C.H."/>
            <person name="Huang T.K."/>
            <person name="Schmutz J."/>
            <person name="Satoh N."/>
            <person name="Yu J.K."/>
            <person name="Putnam N.H."/>
            <person name="Green R.E."/>
            <person name="Rokhsar D.S."/>
        </authorList>
    </citation>
    <scope>NUCLEOTIDE SEQUENCE [LARGE SCALE GENOMIC DNA]</scope>
    <source>
        <strain evidence="3">S238N-H82</strain>
    </source>
</reference>
<dbReference type="Proteomes" id="UP000001554">
    <property type="component" value="Chromosome 1"/>
</dbReference>
<protein>
    <submittedName>
        <fullName evidence="4">Uncharacterized protein LOC118424291</fullName>
    </submittedName>
</protein>
<dbReference type="RefSeq" id="XP_035688733.1">
    <property type="nucleotide sequence ID" value="XM_035832840.1"/>
</dbReference>
<keyword evidence="3" id="KW-1185">Reference proteome</keyword>
<dbReference type="Gene3D" id="3.30.70.1820">
    <property type="entry name" value="L1 transposable element, RRM domain"/>
    <property type="match status" value="1"/>
</dbReference>
<dbReference type="OrthoDB" id="10029786at2759"/>
<evidence type="ECO:0000313" key="3">
    <source>
        <dbReference type="Proteomes" id="UP000001554"/>
    </source>
</evidence>
<name>A0A9J7LUW3_BRAFL</name>
<evidence type="ECO:0000256" key="2">
    <source>
        <dbReference type="SAM" id="MobiDB-lite"/>
    </source>
</evidence>
<dbReference type="KEGG" id="bfo:118424291"/>
<proteinExistence type="predicted"/>
<dbReference type="GeneID" id="118424291"/>
<sequence length="293" mass="32724">MGKRTRRSRGSSSTEEGSPNLKRCPPPKTPKMAACTGSDELQSLSPELQTLAHLILKQTQKQQETLLSQFQDVGEKLSGQIRALDNKVQGLSADLTSLRERVGANEHAAEFQSEEIQDLRRALDEERRARLKADLLAERYSRKADIIIRGLPCNKEEDSQQVFAVFLSEKLHLAPVPFAAVHRLSRPTKTRPNPPLLVRLLNFHDRDQILREGRKLRGNKEGLAVYEHLPPPLQAARASLVPDRDAEAAKAKGTDTRVSIWVPPKATYAVLLVNGQEKKRADAIDLMLSTKNT</sequence>
<dbReference type="OMA" id="ACTGSDE"/>
<dbReference type="AlphaFoldDB" id="A0A9J7LUW3"/>
<evidence type="ECO:0000256" key="1">
    <source>
        <dbReference type="SAM" id="Coils"/>
    </source>
</evidence>
<reference evidence="4" key="2">
    <citation type="submission" date="2025-08" db="UniProtKB">
        <authorList>
            <consortium name="RefSeq"/>
        </authorList>
    </citation>
    <scope>IDENTIFICATION</scope>
    <source>
        <strain evidence="4">S238N-H82</strain>
        <tissue evidence="4">Testes</tissue>
    </source>
</reference>